<proteinExistence type="predicted"/>
<sequence>MTLLCELTVSCVVVIFTSCAALSDTSFVPTIALPFTLISLPLAIDTLSAEMRLPCDSVAVESFELATFFPLTTLLWLCCSCMLSTCVSVAAPIFTLPVAASVAVPFSRPIVLPVRLMSLPDTTASESPALSAVPVSASLDRCIDSE</sequence>
<reference evidence="1 2" key="1">
    <citation type="submission" date="2020-04" db="EMBL/GenBank/DDBJ databases">
        <authorList>
            <person name="De Canck E."/>
        </authorList>
    </citation>
    <scope>NUCLEOTIDE SEQUENCE [LARGE SCALE GENOMIC DNA]</scope>
    <source>
        <strain evidence="1 2">LMG 28688</strain>
    </source>
</reference>
<accession>A0A6J5H069</accession>
<dbReference type="Proteomes" id="UP000494119">
    <property type="component" value="Unassembled WGS sequence"/>
</dbReference>
<evidence type="ECO:0000313" key="2">
    <source>
        <dbReference type="Proteomes" id="UP000494119"/>
    </source>
</evidence>
<dbReference type="AlphaFoldDB" id="A0A6J5H069"/>
<gene>
    <name evidence="1" type="ORF">LMG28688_07192</name>
</gene>
<name>A0A6J5H069_9BURK</name>
<dbReference type="EMBL" id="CADIKL010000080">
    <property type="protein sequence ID" value="CAB3810228.1"/>
    <property type="molecule type" value="Genomic_DNA"/>
</dbReference>
<organism evidence="1 2">
    <name type="scientific">Paraburkholderia caffeinitolerans</name>
    <dbReference type="NCBI Taxonomy" id="1723730"/>
    <lineage>
        <taxon>Bacteria</taxon>
        <taxon>Pseudomonadati</taxon>
        <taxon>Pseudomonadota</taxon>
        <taxon>Betaproteobacteria</taxon>
        <taxon>Burkholderiales</taxon>
        <taxon>Burkholderiaceae</taxon>
        <taxon>Paraburkholderia</taxon>
    </lineage>
</organism>
<evidence type="ECO:0000313" key="1">
    <source>
        <dbReference type="EMBL" id="CAB3810228.1"/>
    </source>
</evidence>
<keyword evidence="2" id="KW-1185">Reference proteome</keyword>
<protein>
    <submittedName>
        <fullName evidence="1">Uncharacterized protein</fullName>
    </submittedName>
</protein>